<dbReference type="AlphaFoldDB" id="A0A4Y7QDV3"/>
<evidence type="ECO:0000313" key="2">
    <source>
        <dbReference type="EMBL" id="TDL25262.1"/>
    </source>
</evidence>
<evidence type="ECO:0000313" key="3">
    <source>
        <dbReference type="Proteomes" id="UP000294933"/>
    </source>
</evidence>
<evidence type="ECO:0000256" key="1">
    <source>
        <dbReference type="SAM" id="MobiDB-lite"/>
    </source>
</evidence>
<dbReference type="OrthoDB" id="2269034at2759"/>
<reference evidence="2 3" key="1">
    <citation type="submission" date="2018-06" db="EMBL/GenBank/DDBJ databases">
        <title>A transcriptomic atlas of mushroom development highlights an independent origin of complex multicellularity.</title>
        <authorList>
            <consortium name="DOE Joint Genome Institute"/>
            <person name="Krizsan K."/>
            <person name="Almasi E."/>
            <person name="Merenyi Z."/>
            <person name="Sahu N."/>
            <person name="Viragh M."/>
            <person name="Koszo T."/>
            <person name="Mondo S."/>
            <person name="Kiss B."/>
            <person name="Balint B."/>
            <person name="Kues U."/>
            <person name="Barry K."/>
            <person name="Hegedus J.C."/>
            <person name="Henrissat B."/>
            <person name="Johnson J."/>
            <person name="Lipzen A."/>
            <person name="Ohm R."/>
            <person name="Nagy I."/>
            <person name="Pangilinan J."/>
            <person name="Yan J."/>
            <person name="Xiong Y."/>
            <person name="Grigoriev I.V."/>
            <person name="Hibbett D.S."/>
            <person name="Nagy L.G."/>
        </authorList>
    </citation>
    <scope>NUCLEOTIDE SEQUENCE [LARGE SCALE GENOMIC DNA]</scope>
    <source>
        <strain evidence="2 3">SZMC22713</strain>
    </source>
</reference>
<dbReference type="Gene3D" id="1.20.1280.50">
    <property type="match status" value="1"/>
</dbReference>
<proteinExistence type="predicted"/>
<dbReference type="EMBL" id="ML170164">
    <property type="protein sequence ID" value="TDL25262.1"/>
    <property type="molecule type" value="Genomic_DNA"/>
</dbReference>
<name>A0A4Y7QDV3_9AGAM</name>
<protein>
    <submittedName>
        <fullName evidence="2">Uncharacterized protein</fullName>
    </submittedName>
</protein>
<accession>A0A4Y7QDV3</accession>
<dbReference type="VEuPathDB" id="FungiDB:BD410DRAFT_717971"/>
<feature type="non-terminal residue" evidence="2">
    <location>
        <position position="112"/>
    </location>
</feature>
<dbReference type="STRING" id="50990.A0A4Y7QDV3"/>
<sequence length="112" mass="12674">MAHHKKRRLPSTESAKEFNASPTTPVESLPFEVLSQIFFECLPENVFPTPSTKVAPTLLTRICRHWRVVALRTPQLWAGLDLGDYPGYTKDAYLKDAMAAEEWRVRAGSCLL</sequence>
<keyword evidence="3" id="KW-1185">Reference proteome</keyword>
<dbReference type="SUPFAM" id="SSF81383">
    <property type="entry name" value="F-box domain"/>
    <property type="match status" value="1"/>
</dbReference>
<gene>
    <name evidence="2" type="ORF">BD410DRAFT_717971</name>
</gene>
<dbReference type="InterPro" id="IPR036047">
    <property type="entry name" value="F-box-like_dom_sf"/>
</dbReference>
<organism evidence="2 3">
    <name type="scientific">Rickenella mellea</name>
    <dbReference type="NCBI Taxonomy" id="50990"/>
    <lineage>
        <taxon>Eukaryota</taxon>
        <taxon>Fungi</taxon>
        <taxon>Dikarya</taxon>
        <taxon>Basidiomycota</taxon>
        <taxon>Agaricomycotina</taxon>
        <taxon>Agaricomycetes</taxon>
        <taxon>Hymenochaetales</taxon>
        <taxon>Rickenellaceae</taxon>
        <taxon>Rickenella</taxon>
    </lineage>
</organism>
<dbReference type="Proteomes" id="UP000294933">
    <property type="component" value="Unassembled WGS sequence"/>
</dbReference>
<feature type="region of interest" description="Disordered" evidence="1">
    <location>
        <begin position="1"/>
        <end position="25"/>
    </location>
</feature>